<dbReference type="EMBL" id="ML213607">
    <property type="protein sequence ID" value="TFK37516.1"/>
    <property type="molecule type" value="Genomic_DNA"/>
</dbReference>
<keyword evidence="8" id="KW-0812">Transmembrane</keyword>
<dbReference type="GO" id="GO:0046872">
    <property type="term" value="F:metal ion binding"/>
    <property type="evidence" value="ECO:0007669"/>
    <property type="project" value="UniProtKB-KW"/>
</dbReference>
<name>A0A5C3LZI5_9AGAR</name>
<dbReference type="Gene3D" id="1.10.489.10">
    <property type="entry name" value="Chloroperoxidase-like"/>
    <property type="match status" value="1"/>
</dbReference>
<comment type="similarity">
    <text evidence="7">Belongs to the chloroperoxidase family.</text>
</comment>
<proteinExistence type="inferred from homology"/>
<dbReference type="GO" id="GO:0004601">
    <property type="term" value="F:peroxidase activity"/>
    <property type="evidence" value="ECO:0007669"/>
    <property type="project" value="UniProtKB-KW"/>
</dbReference>
<keyword evidence="8" id="KW-1133">Transmembrane helix</keyword>
<evidence type="ECO:0000313" key="10">
    <source>
        <dbReference type="EMBL" id="TFK37516.1"/>
    </source>
</evidence>
<evidence type="ECO:0000256" key="5">
    <source>
        <dbReference type="ARBA" id="ARBA00023002"/>
    </source>
</evidence>
<feature type="domain" description="Heme haloperoxidase family profile" evidence="9">
    <location>
        <begin position="6"/>
        <end position="264"/>
    </location>
</feature>
<gene>
    <name evidence="10" type="ORF">BDQ12DRAFT_652502</name>
</gene>
<evidence type="ECO:0000256" key="2">
    <source>
        <dbReference type="ARBA" id="ARBA00022559"/>
    </source>
</evidence>
<dbReference type="Proteomes" id="UP000308652">
    <property type="component" value="Unassembled WGS sequence"/>
</dbReference>
<evidence type="ECO:0000256" key="3">
    <source>
        <dbReference type="ARBA" id="ARBA00022617"/>
    </source>
</evidence>
<comment type="cofactor">
    <cofactor evidence="1">
        <name>heme b</name>
        <dbReference type="ChEBI" id="CHEBI:60344"/>
    </cofactor>
</comment>
<organism evidence="10 11">
    <name type="scientific">Crucibulum laeve</name>
    <dbReference type="NCBI Taxonomy" id="68775"/>
    <lineage>
        <taxon>Eukaryota</taxon>
        <taxon>Fungi</taxon>
        <taxon>Dikarya</taxon>
        <taxon>Basidiomycota</taxon>
        <taxon>Agaricomycotina</taxon>
        <taxon>Agaricomycetes</taxon>
        <taxon>Agaricomycetidae</taxon>
        <taxon>Agaricales</taxon>
        <taxon>Agaricineae</taxon>
        <taxon>Nidulariaceae</taxon>
        <taxon>Crucibulum</taxon>
    </lineage>
</organism>
<accession>A0A5C3LZI5</accession>
<evidence type="ECO:0000256" key="1">
    <source>
        <dbReference type="ARBA" id="ARBA00001970"/>
    </source>
</evidence>
<sequence>MSPLQMNNVFHYPTTSDSRSPCPALNTLANHGYIRRSGTQITLFVLTRTLVHVYNVSFLLAFILAFTGFITCGTFRFEVDQMNDYLGSSTRRKSLSVFPRLLSCVPRLRWTLDLADLSKRGPLCIAHNGSLVHPDSVSSSAPDPTLVKELLHYANLTSACENAPIPGLSLVNLARFHSQRVASSETPLNKLHKHISRSESALLWALMHDRAEEDEKLRDEDSEVPVIPLSRLEQWLGQERLPDGWWDEGGVRPVKTVGLRDARRQSNVIQALIDGHF</sequence>
<dbReference type="AlphaFoldDB" id="A0A5C3LZI5"/>
<dbReference type="SUPFAM" id="SSF47571">
    <property type="entry name" value="Cloroperoxidase"/>
    <property type="match status" value="1"/>
</dbReference>
<dbReference type="PROSITE" id="PS51405">
    <property type="entry name" value="HEME_HALOPEROXIDASE"/>
    <property type="match status" value="1"/>
</dbReference>
<keyword evidence="2" id="KW-0575">Peroxidase</keyword>
<dbReference type="PANTHER" id="PTHR33577:SF9">
    <property type="entry name" value="PEROXIDASE STCC"/>
    <property type="match status" value="1"/>
</dbReference>
<dbReference type="InterPro" id="IPR000028">
    <property type="entry name" value="Chloroperoxidase"/>
</dbReference>
<keyword evidence="6" id="KW-0408">Iron</keyword>
<keyword evidence="11" id="KW-1185">Reference proteome</keyword>
<dbReference type="STRING" id="68775.A0A5C3LZI5"/>
<dbReference type="Pfam" id="PF01328">
    <property type="entry name" value="Peroxidase_2"/>
    <property type="match status" value="1"/>
</dbReference>
<keyword evidence="5" id="KW-0560">Oxidoreductase</keyword>
<keyword evidence="4" id="KW-0479">Metal-binding</keyword>
<reference evidence="10 11" key="1">
    <citation type="journal article" date="2019" name="Nat. Ecol. Evol.">
        <title>Megaphylogeny resolves global patterns of mushroom evolution.</title>
        <authorList>
            <person name="Varga T."/>
            <person name="Krizsan K."/>
            <person name="Foldi C."/>
            <person name="Dima B."/>
            <person name="Sanchez-Garcia M."/>
            <person name="Sanchez-Ramirez S."/>
            <person name="Szollosi G.J."/>
            <person name="Szarkandi J.G."/>
            <person name="Papp V."/>
            <person name="Albert L."/>
            <person name="Andreopoulos W."/>
            <person name="Angelini C."/>
            <person name="Antonin V."/>
            <person name="Barry K.W."/>
            <person name="Bougher N.L."/>
            <person name="Buchanan P."/>
            <person name="Buyck B."/>
            <person name="Bense V."/>
            <person name="Catcheside P."/>
            <person name="Chovatia M."/>
            <person name="Cooper J."/>
            <person name="Damon W."/>
            <person name="Desjardin D."/>
            <person name="Finy P."/>
            <person name="Geml J."/>
            <person name="Haridas S."/>
            <person name="Hughes K."/>
            <person name="Justo A."/>
            <person name="Karasinski D."/>
            <person name="Kautmanova I."/>
            <person name="Kiss B."/>
            <person name="Kocsube S."/>
            <person name="Kotiranta H."/>
            <person name="LaButti K.M."/>
            <person name="Lechner B.E."/>
            <person name="Liimatainen K."/>
            <person name="Lipzen A."/>
            <person name="Lukacs Z."/>
            <person name="Mihaltcheva S."/>
            <person name="Morgado L.N."/>
            <person name="Niskanen T."/>
            <person name="Noordeloos M.E."/>
            <person name="Ohm R.A."/>
            <person name="Ortiz-Santana B."/>
            <person name="Ovrebo C."/>
            <person name="Racz N."/>
            <person name="Riley R."/>
            <person name="Savchenko A."/>
            <person name="Shiryaev A."/>
            <person name="Soop K."/>
            <person name="Spirin V."/>
            <person name="Szebenyi C."/>
            <person name="Tomsovsky M."/>
            <person name="Tulloss R.E."/>
            <person name="Uehling J."/>
            <person name="Grigoriev I.V."/>
            <person name="Vagvolgyi C."/>
            <person name="Papp T."/>
            <person name="Martin F.M."/>
            <person name="Miettinen O."/>
            <person name="Hibbett D.S."/>
            <person name="Nagy L.G."/>
        </authorList>
    </citation>
    <scope>NUCLEOTIDE SEQUENCE [LARGE SCALE GENOMIC DNA]</scope>
    <source>
        <strain evidence="10 11">CBS 166.37</strain>
    </source>
</reference>
<dbReference type="OrthoDB" id="407298at2759"/>
<dbReference type="PANTHER" id="PTHR33577">
    <property type="entry name" value="STERIGMATOCYSTIN BIOSYNTHESIS PEROXIDASE STCC-RELATED"/>
    <property type="match status" value="1"/>
</dbReference>
<evidence type="ECO:0000256" key="7">
    <source>
        <dbReference type="ARBA" id="ARBA00025795"/>
    </source>
</evidence>
<keyword evidence="3" id="KW-0349">Heme</keyword>
<protein>
    <recommendedName>
        <fullName evidence="9">Heme haloperoxidase family profile domain-containing protein</fullName>
    </recommendedName>
</protein>
<evidence type="ECO:0000259" key="9">
    <source>
        <dbReference type="PROSITE" id="PS51405"/>
    </source>
</evidence>
<keyword evidence="8" id="KW-0472">Membrane</keyword>
<evidence type="ECO:0000313" key="11">
    <source>
        <dbReference type="Proteomes" id="UP000308652"/>
    </source>
</evidence>
<evidence type="ECO:0000256" key="8">
    <source>
        <dbReference type="SAM" id="Phobius"/>
    </source>
</evidence>
<evidence type="ECO:0000256" key="4">
    <source>
        <dbReference type="ARBA" id="ARBA00022723"/>
    </source>
</evidence>
<dbReference type="InterPro" id="IPR036851">
    <property type="entry name" value="Chloroperoxidase-like_sf"/>
</dbReference>
<evidence type="ECO:0000256" key="6">
    <source>
        <dbReference type="ARBA" id="ARBA00023004"/>
    </source>
</evidence>
<feature type="transmembrane region" description="Helical" evidence="8">
    <location>
        <begin position="53"/>
        <end position="75"/>
    </location>
</feature>